<keyword evidence="3" id="KW-1185">Reference proteome</keyword>
<keyword evidence="1" id="KW-0175">Coiled coil</keyword>
<feature type="coiled-coil region" evidence="1">
    <location>
        <begin position="290"/>
        <end position="338"/>
    </location>
</feature>
<comment type="caution">
    <text evidence="2">The sequence shown here is derived from an EMBL/GenBank/DDBJ whole genome shotgun (WGS) entry which is preliminary data.</text>
</comment>
<feature type="coiled-coil region" evidence="1">
    <location>
        <begin position="153"/>
        <end position="229"/>
    </location>
</feature>
<dbReference type="Proteomes" id="UP000663879">
    <property type="component" value="Unassembled WGS sequence"/>
</dbReference>
<organism evidence="2 3">
    <name type="scientific">Brachionus calyciflorus</name>
    <dbReference type="NCBI Taxonomy" id="104777"/>
    <lineage>
        <taxon>Eukaryota</taxon>
        <taxon>Metazoa</taxon>
        <taxon>Spiralia</taxon>
        <taxon>Gnathifera</taxon>
        <taxon>Rotifera</taxon>
        <taxon>Eurotatoria</taxon>
        <taxon>Monogononta</taxon>
        <taxon>Pseudotrocha</taxon>
        <taxon>Ploima</taxon>
        <taxon>Brachionidae</taxon>
        <taxon>Brachionus</taxon>
    </lineage>
</organism>
<gene>
    <name evidence="2" type="ORF">OXX778_LOCUS11284</name>
</gene>
<evidence type="ECO:0000313" key="2">
    <source>
        <dbReference type="EMBL" id="CAF0898654.1"/>
    </source>
</evidence>
<protein>
    <submittedName>
        <fullName evidence="2">Uncharacterized protein</fullName>
    </submittedName>
</protein>
<evidence type="ECO:0000256" key="1">
    <source>
        <dbReference type="SAM" id="Coils"/>
    </source>
</evidence>
<name>A0A813ZFA1_9BILA</name>
<accession>A0A813ZFA1</accession>
<dbReference type="OrthoDB" id="4088568at2759"/>
<dbReference type="EMBL" id="CAJNOC010001890">
    <property type="protein sequence ID" value="CAF0898654.1"/>
    <property type="molecule type" value="Genomic_DNA"/>
</dbReference>
<sequence length="445" mass="52214">MAEKQALDGERNMEKTYQSFVGPVNEVEDGEIVSEHKGLLISSYVEKKQSSTSFNKISVLRTVNQLKDYYEPYLLSNYSKNDIDTIDIYQYDSFIPNNFQSFGNDFSLYGHDEHQDEVSVLKNTIFDLELKIRNIEGINKSEKDLIRNISYDFEEVNDHHDSLRNEITNLKNQLNLSELKYSNLLNDYEVTNNLITKSEQDKNKYMDNIDNLRSEITKIQESHSKDKNESLKIELIESVKHIEELNILIELRYENCPKNPRNARFINLISQLTISNSSPTNELLKENDKFNEIFDKFETKERECSELNEELMSREYRIYELENEINSLTEQIQDLQETFEESILPSGENNVGPKIVGKYDRKGARRGLKFSDNLIYFEFFLFYDTTTINLMSSNLKENLKINIRKNSVVLNEEFLSKLEVKFNKNGLISLNVDDLFQLDSKRKEI</sequence>
<dbReference type="AlphaFoldDB" id="A0A813ZFA1"/>
<reference evidence="2" key="1">
    <citation type="submission" date="2021-02" db="EMBL/GenBank/DDBJ databases">
        <authorList>
            <person name="Nowell W R."/>
        </authorList>
    </citation>
    <scope>NUCLEOTIDE SEQUENCE</scope>
    <source>
        <strain evidence="2">Ploen Becks lab</strain>
    </source>
</reference>
<evidence type="ECO:0000313" key="3">
    <source>
        <dbReference type="Proteomes" id="UP000663879"/>
    </source>
</evidence>
<proteinExistence type="predicted"/>